<dbReference type="AlphaFoldDB" id="A0A562QF34"/>
<proteinExistence type="predicted"/>
<accession>A0A562QF34</accession>
<sequence length="67" mass="7429">MLLKCKNLTKQTINTRSPAQAECHVLAANAWCIKVHCQKGMPANGAGFFRRVADLTETLCGRMETFC</sequence>
<dbReference type="EMBL" id="VLKY01000005">
    <property type="protein sequence ID" value="TWI54780.1"/>
    <property type="molecule type" value="Genomic_DNA"/>
</dbReference>
<evidence type="ECO:0000313" key="2">
    <source>
        <dbReference type="Proteomes" id="UP000316905"/>
    </source>
</evidence>
<name>A0A562QF34_9PSED</name>
<keyword evidence="2" id="KW-1185">Reference proteome</keyword>
<evidence type="ECO:0000313" key="1">
    <source>
        <dbReference type="EMBL" id="TWI54780.1"/>
    </source>
</evidence>
<comment type="caution">
    <text evidence="1">The sequence shown here is derived from an EMBL/GenBank/DDBJ whole genome shotgun (WGS) entry which is preliminary data.</text>
</comment>
<dbReference type="Proteomes" id="UP000316905">
    <property type="component" value="Unassembled WGS sequence"/>
</dbReference>
<gene>
    <name evidence="1" type="ORF">IQ22_01683</name>
</gene>
<organism evidence="1 2">
    <name type="scientific">Pseudomonas duriflava</name>
    <dbReference type="NCBI Taxonomy" id="459528"/>
    <lineage>
        <taxon>Bacteria</taxon>
        <taxon>Pseudomonadati</taxon>
        <taxon>Pseudomonadota</taxon>
        <taxon>Gammaproteobacteria</taxon>
        <taxon>Pseudomonadales</taxon>
        <taxon>Pseudomonadaceae</taxon>
        <taxon>Pseudomonas</taxon>
    </lineage>
</organism>
<reference evidence="1 2" key="1">
    <citation type="journal article" date="2015" name="Stand. Genomic Sci.">
        <title>Genomic Encyclopedia of Bacterial and Archaeal Type Strains, Phase III: the genomes of soil and plant-associated and newly described type strains.</title>
        <authorList>
            <person name="Whitman W.B."/>
            <person name="Woyke T."/>
            <person name="Klenk H.P."/>
            <person name="Zhou Y."/>
            <person name="Lilburn T.G."/>
            <person name="Beck B.J."/>
            <person name="De Vos P."/>
            <person name="Vandamme P."/>
            <person name="Eisen J.A."/>
            <person name="Garrity G."/>
            <person name="Hugenholtz P."/>
            <person name="Kyrpides N.C."/>
        </authorList>
    </citation>
    <scope>NUCLEOTIDE SEQUENCE [LARGE SCALE GENOMIC DNA]</scope>
    <source>
        <strain evidence="1 2">CGMCC 1.6858</strain>
    </source>
</reference>
<protein>
    <submittedName>
        <fullName evidence="1">Uncharacterized protein</fullName>
    </submittedName>
</protein>